<accession>A0A1S0TGI7</accession>
<proteinExistence type="predicted"/>
<dbReference type="KEGG" id="loa:LOAG_15647"/>
<dbReference type="AlphaFoldDB" id="A0A1S0TGI7"/>
<organism evidence="3">
    <name type="scientific">Loa loa</name>
    <name type="common">Eye worm</name>
    <name type="synonym">Filaria loa</name>
    <dbReference type="NCBI Taxonomy" id="7209"/>
    <lineage>
        <taxon>Eukaryota</taxon>
        <taxon>Metazoa</taxon>
        <taxon>Ecdysozoa</taxon>
        <taxon>Nematoda</taxon>
        <taxon>Chromadorea</taxon>
        <taxon>Rhabditida</taxon>
        <taxon>Spirurina</taxon>
        <taxon>Spiruromorpha</taxon>
        <taxon>Filarioidea</taxon>
        <taxon>Onchocercidae</taxon>
        <taxon>Loa</taxon>
    </lineage>
</organism>
<protein>
    <recommendedName>
        <fullName evidence="2">Peptidase C1A papain C-terminal domain-containing protein</fullName>
    </recommendedName>
</protein>
<dbReference type="CTD" id="9953140"/>
<dbReference type="OMA" id="GTKWNEY"/>
<reference evidence="3" key="1">
    <citation type="submission" date="2012-04" db="EMBL/GenBank/DDBJ databases">
        <title>The Genome Sequence of Loa loa.</title>
        <authorList>
            <consortium name="The Broad Institute Genome Sequencing Platform"/>
            <consortium name="Broad Institute Genome Sequencing Center for Infectious Disease"/>
            <person name="Nutman T.B."/>
            <person name="Fink D.L."/>
            <person name="Russ C."/>
            <person name="Young S."/>
            <person name="Zeng Q."/>
            <person name="Gargeya S."/>
            <person name="Alvarado L."/>
            <person name="Berlin A."/>
            <person name="Chapman S.B."/>
            <person name="Chen Z."/>
            <person name="Freedman E."/>
            <person name="Gellesch M."/>
            <person name="Goldberg J."/>
            <person name="Griggs A."/>
            <person name="Gujja S."/>
            <person name="Heilman E.R."/>
            <person name="Heiman D."/>
            <person name="Howarth C."/>
            <person name="Mehta T."/>
            <person name="Neiman D."/>
            <person name="Pearson M."/>
            <person name="Roberts A."/>
            <person name="Saif S."/>
            <person name="Shea T."/>
            <person name="Shenoy N."/>
            <person name="Sisk P."/>
            <person name="Stolte C."/>
            <person name="Sykes S."/>
            <person name="White J."/>
            <person name="Yandava C."/>
            <person name="Haas B."/>
            <person name="Henn M.R."/>
            <person name="Nusbaum C."/>
            <person name="Birren B."/>
        </authorList>
    </citation>
    <scope>NUCLEOTIDE SEQUENCE [LARGE SCALE GENOMIC DNA]</scope>
</reference>
<sequence>QYINKPYWIIKNSWGTKWNEYGYYRLYRDKNVCGVKVMATTAIVLRIFFLYKF</sequence>
<dbReference type="GO" id="GO:0006508">
    <property type="term" value="P:proteolysis"/>
    <property type="evidence" value="ECO:0007669"/>
    <property type="project" value="InterPro"/>
</dbReference>
<evidence type="ECO:0000256" key="1">
    <source>
        <dbReference type="SAM" id="Phobius"/>
    </source>
</evidence>
<name>A0A1S0TGI7_LOALO</name>
<dbReference type="SUPFAM" id="SSF54001">
    <property type="entry name" value="Cysteine proteinases"/>
    <property type="match status" value="1"/>
</dbReference>
<dbReference type="GeneID" id="9953140"/>
<evidence type="ECO:0000259" key="2">
    <source>
        <dbReference type="Pfam" id="PF00112"/>
    </source>
</evidence>
<keyword evidence="1" id="KW-1133">Transmembrane helix</keyword>
<dbReference type="OrthoDB" id="65740at2759"/>
<dbReference type="RefSeq" id="XP_003151185.1">
    <property type="nucleotide sequence ID" value="XM_003151137.1"/>
</dbReference>
<feature type="transmembrane region" description="Helical" evidence="1">
    <location>
        <begin position="33"/>
        <end position="51"/>
    </location>
</feature>
<dbReference type="InterPro" id="IPR038765">
    <property type="entry name" value="Papain-like_cys_pep_sf"/>
</dbReference>
<dbReference type="InParanoid" id="A0A1S0TGI7"/>
<feature type="non-terminal residue" evidence="3">
    <location>
        <position position="1"/>
    </location>
</feature>
<feature type="domain" description="Peptidase C1A papain C-terminal" evidence="2">
    <location>
        <begin position="4"/>
        <end position="42"/>
    </location>
</feature>
<dbReference type="Pfam" id="PF00112">
    <property type="entry name" value="Peptidase_C1"/>
    <property type="match status" value="1"/>
</dbReference>
<dbReference type="GO" id="GO:0008234">
    <property type="term" value="F:cysteine-type peptidase activity"/>
    <property type="evidence" value="ECO:0007669"/>
    <property type="project" value="InterPro"/>
</dbReference>
<dbReference type="Gene3D" id="2.40.50.170">
    <property type="entry name" value="Cysteine proteinases. Chain C"/>
    <property type="match status" value="1"/>
</dbReference>
<keyword evidence="1" id="KW-0472">Membrane</keyword>
<gene>
    <name evidence="3" type="ORF">LOAG_15647</name>
</gene>
<dbReference type="EMBL" id="JH714418">
    <property type="protein sequence ID" value="EFO12884.1"/>
    <property type="molecule type" value="Genomic_DNA"/>
</dbReference>
<evidence type="ECO:0000313" key="3">
    <source>
        <dbReference type="EMBL" id="EFO12884.1"/>
    </source>
</evidence>
<dbReference type="InterPro" id="IPR000668">
    <property type="entry name" value="Peptidase_C1A_C"/>
</dbReference>
<keyword evidence="1" id="KW-0812">Transmembrane</keyword>